<dbReference type="EMBL" id="LN853710">
    <property type="protein sequence ID" value="CRY96536.1"/>
    <property type="molecule type" value="Genomic_DNA"/>
</dbReference>
<organism evidence="2">
    <name type="scientific">uncultured prokaryote</name>
    <dbReference type="NCBI Taxonomy" id="198431"/>
    <lineage>
        <taxon>unclassified sequences</taxon>
        <taxon>environmental samples</taxon>
    </lineage>
</organism>
<feature type="region of interest" description="Disordered" evidence="1">
    <location>
        <begin position="58"/>
        <end position="83"/>
    </location>
</feature>
<evidence type="ECO:0000313" key="2">
    <source>
        <dbReference type="EMBL" id="CRY96536.1"/>
    </source>
</evidence>
<accession>A0A0H5Q398</accession>
<protein>
    <submittedName>
        <fullName evidence="2">Uncharacterized protein</fullName>
    </submittedName>
</protein>
<reference evidence="2" key="1">
    <citation type="submission" date="2015-06" db="EMBL/GenBank/DDBJ databases">
        <authorList>
            <person name="Joergensen T."/>
        </authorList>
    </citation>
    <scope>NUCLEOTIDE SEQUENCE</scope>
    <source>
        <strain evidence="2">RGFK1130</strain>
    </source>
</reference>
<evidence type="ECO:0000256" key="1">
    <source>
        <dbReference type="SAM" id="MobiDB-lite"/>
    </source>
</evidence>
<name>A0A0H5Q398_9ZZZZ</name>
<reference evidence="2" key="2">
    <citation type="submission" date="2015-07" db="EMBL/GenBank/DDBJ databases">
        <title>Plasmids, circular viruses and viroids from rat gut.</title>
        <authorList>
            <person name="Jorgensen T.J."/>
            <person name="Hansen M.A."/>
            <person name="Xu Z."/>
            <person name="Tabak M.A."/>
            <person name="Sorensen S.J."/>
            <person name="Hansen L.H."/>
        </authorList>
    </citation>
    <scope>NUCLEOTIDE SEQUENCE</scope>
    <source>
        <strain evidence="2">RGFK1130</strain>
    </source>
</reference>
<dbReference type="AlphaFoldDB" id="A0A0H5Q398"/>
<proteinExistence type="predicted"/>
<sequence length="83" mass="9093">MSELTHINCVALTARFPVGKPVVPAALMNRPTRGERRFAYWAPGWFFFSPVRRATADCPSPPGPERVAASGPRWFAPAGENPV</sequence>